<dbReference type="PIRSF" id="PIRSF000332">
    <property type="entry name" value="FMO"/>
    <property type="match status" value="1"/>
</dbReference>
<evidence type="ECO:0008006" key="7">
    <source>
        <dbReference type="Google" id="ProtNLM"/>
    </source>
</evidence>
<accession>A0A6V2ZPT4</accession>
<dbReference type="PRINTS" id="PR00370">
    <property type="entry name" value="FMOXYGENASE"/>
</dbReference>
<reference evidence="6" key="1">
    <citation type="submission" date="2021-01" db="EMBL/GenBank/DDBJ databases">
        <authorList>
            <person name="Corre E."/>
            <person name="Pelletier E."/>
            <person name="Niang G."/>
            <person name="Scheremetjew M."/>
            <person name="Finn R."/>
            <person name="Kale V."/>
            <person name="Holt S."/>
            <person name="Cochrane G."/>
            <person name="Meng A."/>
            <person name="Brown T."/>
            <person name="Cohen L."/>
        </authorList>
    </citation>
    <scope>NUCLEOTIDE SEQUENCE</scope>
    <source>
        <strain evidence="6">CCMP3107</strain>
    </source>
</reference>
<keyword evidence="4" id="KW-0521">NADP</keyword>
<evidence type="ECO:0000256" key="3">
    <source>
        <dbReference type="ARBA" id="ARBA00022827"/>
    </source>
</evidence>
<dbReference type="Pfam" id="PF00743">
    <property type="entry name" value="FMO-like"/>
    <property type="match status" value="2"/>
</dbReference>
<dbReference type="GO" id="GO:0004499">
    <property type="term" value="F:N,N-dimethylaniline monooxygenase activity"/>
    <property type="evidence" value="ECO:0007669"/>
    <property type="project" value="InterPro"/>
</dbReference>
<dbReference type="GO" id="GO:0050661">
    <property type="term" value="F:NADP binding"/>
    <property type="evidence" value="ECO:0007669"/>
    <property type="project" value="InterPro"/>
</dbReference>
<evidence type="ECO:0000256" key="2">
    <source>
        <dbReference type="ARBA" id="ARBA00022630"/>
    </source>
</evidence>
<name>A0A6V2ZPT4_HETAK</name>
<organism evidence="6">
    <name type="scientific">Heterosigma akashiwo</name>
    <name type="common">Chromophytic alga</name>
    <name type="synonym">Heterosigma carterae</name>
    <dbReference type="NCBI Taxonomy" id="2829"/>
    <lineage>
        <taxon>Eukaryota</taxon>
        <taxon>Sar</taxon>
        <taxon>Stramenopiles</taxon>
        <taxon>Ochrophyta</taxon>
        <taxon>Raphidophyceae</taxon>
        <taxon>Chattonellales</taxon>
        <taxon>Chattonellaceae</taxon>
        <taxon>Heterosigma</taxon>
    </lineage>
</organism>
<keyword evidence="3" id="KW-0274">FAD</keyword>
<dbReference type="InterPro" id="IPR036188">
    <property type="entry name" value="FAD/NAD-bd_sf"/>
</dbReference>
<gene>
    <name evidence="6" type="ORF">HAKA00212_LOCUS13112</name>
</gene>
<evidence type="ECO:0000313" key="6">
    <source>
        <dbReference type="EMBL" id="CAE0634394.1"/>
    </source>
</evidence>
<sequence length="563" mass="63036">MAPCCETQKFCPCRKKSICIIGAGASGLTVLKETLALGHEATSFELLPVIGGVYAKSYDNTTLTTSSLLTAFSDYSDGNEDKPKFWSDTEYLAYLNAYADKFNLKEHIHLKTLVQKIQKCPKSGKWVVEVLHNRGAPTIKPHRQYAHLDIGHDNVHEKTTTYTFDCLAICTGTNNWASLPKFAGQENFKGKVIHSENYRSPEVFKGQKVMVVGAGESGSDICNEISKHASKCAIVCRGKHGHLIPRKQADGRVTDLNTNRCRYSNPYVFGDWIGYANQMAKKFVAQMGEQNEDNKVLAKIGEYNMHQGTSAFSKFGCKNAGFVEAVVVRGTELHRDAFELKENKAVFADGSEFECDVIVGCTGYRNVFPMLDDTHPEVSAFGKNPRKLFKQVFIPEYEGEVGFFGFTRPAFGSIPPTSEMQSRLFAQVLSGLVKLPSPCEMEKIAEQDRENWEFRFGYDAKRVKGLVDFQLYNDDLAGMMGMLPPLKKIFWQKPKLWAKIMFGPFTMHQYRLVGPYANPALAAKVYDKQPIGDFLECSITACFLVTAKVLSGLGFKKYTPNYF</sequence>
<evidence type="ECO:0000256" key="4">
    <source>
        <dbReference type="ARBA" id="ARBA00022857"/>
    </source>
</evidence>
<dbReference type="InterPro" id="IPR020946">
    <property type="entry name" value="Flavin_mOase-like"/>
</dbReference>
<keyword evidence="2" id="KW-0285">Flavoprotein</keyword>
<protein>
    <recommendedName>
        <fullName evidence="7">Flavin-containing monooxygenase</fullName>
    </recommendedName>
</protein>
<dbReference type="EMBL" id="HBIU01028505">
    <property type="protein sequence ID" value="CAE0634394.1"/>
    <property type="molecule type" value="Transcribed_RNA"/>
</dbReference>
<dbReference type="SUPFAM" id="SSF51905">
    <property type="entry name" value="FAD/NAD(P)-binding domain"/>
    <property type="match status" value="3"/>
</dbReference>
<dbReference type="PANTHER" id="PTHR23023">
    <property type="entry name" value="DIMETHYLANILINE MONOOXYGENASE"/>
    <property type="match status" value="1"/>
</dbReference>
<dbReference type="InterPro" id="IPR050346">
    <property type="entry name" value="FMO-like"/>
</dbReference>
<proteinExistence type="inferred from homology"/>
<evidence type="ECO:0000256" key="1">
    <source>
        <dbReference type="ARBA" id="ARBA00009183"/>
    </source>
</evidence>
<dbReference type="InterPro" id="IPR000960">
    <property type="entry name" value="Flavin_mOase"/>
</dbReference>
<keyword evidence="5" id="KW-0560">Oxidoreductase</keyword>
<dbReference type="Gene3D" id="3.50.50.60">
    <property type="entry name" value="FAD/NAD(P)-binding domain"/>
    <property type="match status" value="1"/>
</dbReference>
<dbReference type="AlphaFoldDB" id="A0A6V2ZPT4"/>
<evidence type="ECO:0000256" key="5">
    <source>
        <dbReference type="ARBA" id="ARBA00023002"/>
    </source>
</evidence>
<dbReference type="GO" id="GO:0050660">
    <property type="term" value="F:flavin adenine dinucleotide binding"/>
    <property type="evidence" value="ECO:0007669"/>
    <property type="project" value="InterPro"/>
</dbReference>
<comment type="similarity">
    <text evidence="1">Belongs to the FMO family.</text>
</comment>